<feature type="repeat" description="Solcar" evidence="8">
    <location>
        <begin position="101"/>
        <end position="188"/>
    </location>
</feature>
<accession>A0A7J7JEI9</accession>
<name>A0A7J7JEI9_BUGNE</name>
<evidence type="ECO:0000313" key="11">
    <source>
        <dbReference type="Proteomes" id="UP000593567"/>
    </source>
</evidence>
<proteinExistence type="inferred from homology"/>
<evidence type="ECO:0000256" key="2">
    <source>
        <dbReference type="ARBA" id="ARBA00006375"/>
    </source>
</evidence>
<evidence type="ECO:0000256" key="8">
    <source>
        <dbReference type="PROSITE-ProRule" id="PRU00282"/>
    </source>
</evidence>
<keyword evidence="6" id="KW-1133">Transmembrane helix</keyword>
<dbReference type="InterPro" id="IPR018108">
    <property type="entry name" value="MCP_transmembrane"/>
</dbReference>
<dbReference type="AlphaFoldDB" id="A0A7J7JEI9"/>
<organism evidence="10 11">
    <name type="scientific">Bugula neritina</name>
    <name type="common">Brown bryozoan</name>
    <name type="synonym">Sertularia neritina</name>
    <dbReference type="NCBI Taxonomy" id="10212"/>
    <lineage>
        <taxon>Eukaryota</taxon>
        <taxon>Metazoa</taxon>
        <taxon>Spiralia</taxon>
        <taxon>Lophotrochozoa</taxon>
        <taxon>Bryozoa</taxon>
        <taxon>Gymnolaemata</taxon>
        <taxon>Cheilostomatida</taxon>
        <taxon>Flustrina</taxon>
        <taxon>Buguloidea</taxon>
        <taxon>Bugulidae</taxon>
        <taxon>Bugula</taxon>
    </lineage>
</organism>
<evidence type="ECO:0000256" key="6">
    <source>
        <dbReference type="ARBA" id="ARBA00022989"/>
    </source>
</evidence>
<keyword evidence="5" id="KW-0677">Repeat</keyword>
<evidence type="ECO:0000313" key="10">
    <source>
        <dbReference type="EMBL" id="KAF6024535.1"/>
    </source>
</evidence>
<evidence type="ECO:0000256" key="1">
    <source>
        <dbReference type="ARBA" id="ARBA00004141"/>
    </source>
</evidence>
<keyword evidence="4 8" id="KW-0812">Transmembrane</keyword>
<gene>
    <name evidence="10" type="ORF">EB796_017155</name>
</gene>
<feature type="repeat" description="Solcar" evidence="8">
    <location>
        <begin position="197"/>
        <end position="281"/>
    </location>
</feature>
<comment type="similarity">
    <text evidence="2 9">Belongs to the mitochondrial carrier (TC 2.A.29) family.</text>
</comment>
<comment type="subcellular location">
    <subcellularLocation>
        <location evidence="1">Membrane</location>
        <topology evidence="1">Multi-pass membrane protein</topology>
    </subcellularLocation>
</comment>
<dbReference type="GO" id="GO:0016020">
    <property type="term" value="C:membrane"/>
    <property type="evidence" value="ECO:0007669"/>
    <property type="project" value="UniProtKB-SubCell"/>
</dbReference>
<dbReference type="OrthoDB" id="448427at2759"/>
<reference evidence="10" key="1">
    <citation type="submission" date="2020-06" db="EMBL/GenBank/DDBJ databases">
        <title>Draft genome of Bugula neritina, a colonial animal packing powerful symbionts and potential medicines.</title>
        <authorList>
            <person name="Rayko M."/>
        </authorList>
    </citation>
    <scope>NUCLEOTIDE SEQUENCE [LARGE SCALE GENOMIC DNA]</scope>
    <source>
        <strain evidence="10">Kwan_BN1</strain>
    </source>
</reference>
<comment type="caution">
    <text evidence="10">The sequence shown here is derived from an EMBL/GenBank/DDBJ whole genome shotgun (WGS) entry which is preliminary data.</text>
</comment>
<dbReference type="Proteomes" id="UP000593567">
    <property type="component" value="Unassembled WGS sequence"/>
</dbReference>
<dbReference type="PROSITE" id="PS50920">
    <property type="entry name" value="SOLCAR"/>
    <property type="match status" value="3"/>
</dbReference>
<protein>
    <recommendedName>
        <fullName evidence="12">Mitochondrial dicarboxylate carrier</fullName>
    </recommendedName>
</protein>
<feature type="repeat" description="Solcar" evidence="8">
    <location>
        <begin position="5"/>
        <end position="89"/>
    </location>
</feature>
<dbReference type="PANTHER" id="PTHR45618">
    <property type="entry name" value="MITOCHONDRIAL DICARBOXYLATE CARRIER-RELATED"/>
    <property type="match status" value="1"/>
</dbReference>
<evidence type="ECO:0000256" key="4">
    <source>
        <dbReference type="ARBA" id="ARBA00022692"/>
    </source>
</evidence>
<dbReference type="InterPro" id="IPR050391">
    <property type="entry name" value="Mito_Metabolite_Transporter"/>
</dbReference>
<evidence type="ECO:0000256" key="5">
    <source>
        <dbReference type="ARBA" id="ARBA00022737"/>
    </source>
</evidence>
<dbReference type="EMBL" id="VXIV02002561">
    <property type="protein sequence ID" value="KAF6024535.1"/>
    <property type="molecule type" value="Genomic_DNA"/>
</dbReference>
<evidence type="ECO:0000256" key="7">
    <source>
        <dbReference type="ARBA" id="ARBA00023136"/>
    </source>
</evidence>
<dbReference type="Pfam" id="PF00153">
    <property type="entry name" value="Mito_carr"/>
    <property type="match status" value="3"/>
</dbReference>
<dbReference type="Gene3D" id="1.50.40.10">
    <property type="entry name" value="Mitochondrial carrier domain"/>
    <property type="match status" value="1"/>
</dbReference>
<evidence type="ECO:0000256" key="3">
    <source>
        <dbReference type="ARBA" id="ARBA00022448"/>
    </source>
</evidence>
<dbReference type="SUPFAM" id="SSF103506">
    <property type="entry name" value="Mitochondrial carrier"/>
    <property type="match status" value="1"/>
</dbReference>
<evidence type="ECO:0008006" key="12">
    <source>
        <dbReference type="Google" id="ProtNLM"/>
    </source>
</evidence>
<dbReference type="InterPro" id="IPR023395">
    <property type="entry name" value="MCP_dom_sf"/>
</dbReference>
<evidence type="ECO:0000256" key="9">
    <source>
        <dbReference type="RuleBase" id="RU000488"/>
    </source>
</evidence>
<keyword evidence="11" id="KW-1185">Reference proteome</keyword>
<sequence length="288" mass="31578">MDGPKKQVALWYHGGLASATAAMCTHPLDLLKVHLQTQQKAQLGLVGMAKQVVRNEGVLGLYNGISASVGRQMTYSLTRFAVYEYIKGQRTTNGRQLPFHEKVIIATFAGGIGGVVGTPCDLVNVRLQNDMKIPLDQRRNYKNVFHGLYRIARYEGPSCLFNGAVTASFRAVLITVGQIAMYDQFKQLLVGTPYFKDNMTTHFTASISAASVATALAQPVDVMKTRMMNAAPGTYSGILACAKDIASTGLTSFYKGFIPAFTRLGPQTVLTFMFFEQFRLRFGHTVPV</sequence>
<keyword evidence="7 8" id="KW-0472">Membrane</keyword>
<keyword evidence="3 9" id="KW-0813">Transport</keyword>